<dbReference type="CDD" id="cd01129">
    <property type="entry name" value="PulE-GspE-like"/>
    <property type="match status" value="1"/>
</dbReference>
<dbReference type="EMBL" id="ALXG01000049">
    <property type="protein sequence ID" value="ETO39914.1"/>
    <property type="molecule type" value="Genomic_DNA"/>
</dbReference>
<dbReference type="Proteomes" id="UP000019474">
    <property type="component" value="Unassembled WGS sequence"/>
</dbReference>
<organism evidence="5 6">
    <name type="scientific">Fructilactobacillus florum 8D</name>
    <dbReference type="NCBI Taxonomy" id="1221538"/>
    <lineage>
        <taxon>Bacteria</taxon>
        <taxon>Bacillati</taxon>
        <taxon>Bacillota</taxon>
        <taxon>Bacilli</taxon>
        <taxon>Lactobacillales</taxon>
        <taxon>Lactobacillaceae</taxon>
        <taxon>Fructilactobacillus</taxon>
    </lineage>
</organism>
<evidence type="ECO:0000313" key="5">
    <source>
        <dbReference type="EMBL" id="ETO39914.1"/>
    </source>
</evidence>
<keyword evidence="6" id="KW-1185">Reference proteome</keyword>
<keyword evidence="3" id="KW-0067">ATP-binding</keyword>
<dbReference type="InterPro" id="IPR001482">
    <property type="entry name" value="T2SS/T4SS_dom"/>
</dbReference>
<dbReference type="Gene3D" id="3.30.450.90">
    <property type="match status" value="1"/>
</dbReference>
<reference evidence="5 6" key="1">
    <citation type="submission" date="2012-08" db="EMBL/GenBank/DDBJ databases">
        <title>Genome sequencing of Lactobacillus florum 8D.</title>
        <authorList>
            <person name="Kim E.B."/>
            <person name="Marco M.L."/>
        </authorList>
    </citation>
    <scope>NUCLEOTIDE SEQUENCE [LARGE SCALE GENOMIC DNA]</scope>
    <source>
        <strain evidence="5 6">8D</strain>
    </source>
</reference>
<proteinExistence type="inferred from homology"/>
<evidence type="ECO:0000256" key="1">
    <source>
        <dbReference type="ARBA" id="ARBA00006611"/>
    </source>
</evidence>
<gene>
    <name evidence="5" type="ORF">B808_1245</name>
</gene>
<comment type="caution">
    <text evidence="5">The sequence shown here is derived from an EMBL/GenBank/DDBJ whole genome shotgun (WGS) entry which is preliminary data.</text>
</comment>
<keyword evidence="2" id="KW-0547">Nucleotide-binding</keyword>
<dbReference type="Gene3D" id="3.40.50.300">
    <property type="entry name" value="P-loop containing nucleotide triphosphate hydrolases"/>
    <property type="match status" value="1"/>
</dbReference>
<evidence type="ECO:0000313" key="6">
    <source>
        <dbReference type="Proteomes" id="UP000019474"/>
    </source>
</evidence>
<dbReference type="PANTHER" id="PTHR30258:SF2">
    <property type="entry name" value="COMG OPERON PROTEIN 1"/>
    <property type="match status" value="1"/>
</dbReference>
<evidence type="ECO:0000256" key="3">
    <source>
        <dbReference type="ARBA" id="ARBA00022840"/>
    </source>
</evidence>
<evidence type="ECO:0000259" key="4">
    <source>
        <dbReference type="Pfam" id="PF00437"/>
    </source>
</evidence>
<dbReference type="Pfam" id="PF00437">
    <property type="entry name" value="T2SSE"/>
    <property type="match status" value="1"/>
</dbReference>
<dbReference type="GO" id="GO:0005886">
    <property type="term" value="C:plasma membrane"/>
    <property type="evidence" value="ECO:0007669"/>
    <property type="project" value="TreeGrafter"/>
</dbReference>
<dbReference type="NCBIfam" id="NF041000">
    <property type="entry name" value="ATPase_ComGA"/>
    <property type="match status" value="1"/>
</dbReference>
<dbReference type="PATRIC" id="fig|1221538.3.peg.1251"/>
<comment type="similarity">
    <text evidence="1">Belongs to the GSP E family.</text>
</comment>
<dbReference type="GO" id="GO:0016887">
    <property type="term" value="F:ATP hydrolysis activity"/>
    <property type="evidence" value="ECO:0007669"/>
    <property type="project" value="TreeGrafter"/>
</dbReference>
<dbReference type="OrthoDB" id="9808272at2"/>
<dbReference type="RefSeq" id="WP_035422521.1">
    <property type="nucleotide sequence ID" value="NZ_ALXG01000049.1"/>
</dbReference>
<feature type="domain" description="Bacterial type II secretion system protein E" evidence="4">
    <location>
        <begin position="3"/>
        <end position="281"/>
    </location>
</feature>
<dbReference type="PANTHER" id="PTHR30258">
    <property type="entry name" value="TYPE II SECRETION SYSTEM PROTEIN GSPE-RELATED"/>
    <property type="match status" value="1"/>
</dbReference>
<protein>
    <submittedName>
        <fullName evidence="5">Late competence protein ComGA, access of DNA to ComEA</fullName>
    </submittedName>
</protein>
<dbReference type="GO" id="GO:0005524">
    <property type="term" value="F:ATP binding"/>
    <property type="evidence" value="ECO:0007669"/>
    <property type="project" value="UniProtKB-KW"/>
</dbReference>
<name>W9EJS2_9LACO</name>
<sequence>MEITNLFAEIMRLAVAQTASDIYFLPKAANYEVRMHTSKGVIQLSELSFTVAQRLITYCKYQSGMAISEKRRPQLGTMTYSLQKERLRLRLSTVGNFNGHESLVLRVIYQLDQQQVHFFAGNQQQHLQQLMQRRGLFLFSGPTGAGKTTTIYQLARSLPTTQVVLAIEDPVEIYEERFLQLEVNPPADMSFESLLKIGLRERPDVFIIGEIRDRVSANIAVRAALSGHLVFSTVHARSPLKSMQRLLELGVKQSQLEAAVSAIVYQRLLPTTTNQQKALLTVIDHNFFKQPAADLTDWRKQLLQLEEQGVISRATQMAYHFG</sequence>
<dbReference type="InterPro" id="IPR047667">
    <property type="entry name" value="ATPase_ComGA"/>
</dbReference>
<accession>W9EJS2</accession>
<dbReference type="InterPro" id="IPR027417">
    <property type="entry name" value="P-loop_NTPase"/>
</dbReference>
<dbReference type="SUPFAM" id="SSF52540">
    <property type="entry name" value="P-loop containing nucleoside triphosphate hydrolases"/>
    <property type="match status" value="1"/>
</dbReference>
<evidence type="ECO:0000256" key="2">
    <source>
        <dbReference type="ARBA" id="ARBA00022741"/>
    </source>
</evidence>
<dbReference type="AlphaFoldDB" id="W9EJS2"/>